<name>A0A1I3CWI3_9ACTN</name>
<dbReference type="Pfam" id="PF13400">
    <property type="entry name" value="Tad"/>
    <property type="match status" value="1"/>
</dbReference>
<dbReference type="RefSeq" id="WP_091110407.1">
    <property type="nucleotide sequence ID" value="NZ_BKAF01000003.1"/>
</dbReference>
<dbReference type="EMBL" id="FOQG01000002">
    <property type="protein sequence ID" value="SFH78914.1"/>
    <property type="molecule type" value="Genomic_DNA"/>
</dbReference>
<dbReference type="AlphaFoldDB" id="A0A1I3CWI3"/>
<dbReference type="STRING" id="1005945.SAMN05216561_102254"/>
<keyword evidence="3" id="KW-1185">Reference proteome</keyword>
<accession>A0A1I3CWI3</accession>
<evidence type="ECO:0000313" key="2">
    <source>
        <dbReference type="EMBL" id="SFH78914.1"/>
    </source>
</evidence>
<evidence type="ECO:0000259" key="1">
    <source>
        <dbReference type="Pfam" id="PF13400"/>
    </source>
</evidence>
<dbReference type="InterPro" id="IPR028087">
    <property type="entry name" value="Tad_N"/>
</dbReference>
<protein>
    <submittedName>
        <fullName evidence="2">Uncharacterized membrane protein</fullName>
    </submittedName>
</protein>
<reference evidence="2 3" key="1">
    <citation type="submission" date="2016-10" db="EMBL/GenBank/DDBJ databases">
        <authorList>
            <person name="de Groot N.N."/>
        </authorList>
    </citation>
    <scope>NUCLEOTIDE SEQUENCE [LARGE SCALE GENOMIC DNA]</scope>
    <source>
        <strain evidence="2 3">CGMCC 1.11156</strain>
    </source>
</reference>
<sequence>MARRDERGGVAVLTAAAVAVLVVAAAFAVDLGMQRVVRSDMQALADVVALDAARLLDGRKAGEIRTGTPSLQTTIDASAARNSTSLGQVTGVTATLIYVVTGADGAQLPRTLPSGAVEEVANGAVPDGVLVEARGVVDFAFAPGSGAATRTALAKASSTACYRLGSYVAAVRSGDSALVSQLNNFLGLNLSVLSYQQIAAADITLAQLAADTRIGSAEQLLTGTVGLANLVNATIDALKKESTDNSLAVTALSSFLALATKTPLVRVGDALSVSPTDAAALKTDFSVLDILAGAVMVANGRHAIDIPNIQAGVPGVGNVTGSLYVQQGPQLACGAPGSAVSVAKTSQVSTDATVSFLNTPSINIGSGFLIDGTLQTSKATGGITINLGNAQGRLSTSPPVHCGARTLADPHTFSVDVTSGVADYSLNAAIELGGKVTLGVLGKIDVAATVSIRLAAPTGAPATIAALRMPPNDTVPVEVGQDPDLLRSAIPVVSVDQLDFTVSADGLLTLGVTLSALTANITQAILSGVIGPDGFVEKTLRPFAYNLDSMVVNPVASLLGLRVGGADVFAVQAICNVPVLRH</sequence>
<feature type="domain" description="Putative Flp pilus-assembly TadG-like N-terminal" evidence="1">
    <location>
        <begin position="8"/>
        <end position="54"/>
    </location>
</feature>
<proteinExistence type="predicted"/>
<dbReference type="OrthoDB" id="3780094at2"/>
<dbReference type="Proteomes" id="UP000198649">
    <property type="component" value="Unassembled WGS sequence"/>
</dbReference>
<organism evidence="2 3">
    <name type="scientific">Nocardioides psychrotolerans</name>
    <dbReference type="NCBI Taxonomy" id="1005945"/>
    <lineage>
        <taxon>Bacteria</taxon>
        <taxon>Bacillati</taxon>
        <taxon>Actinomycetota</taxon>
        <taxon>Actinomycetes</taxon>
        <taxon>Propionibacteriales</taxon>
        <taxon>Nocardioidaceae</taxon>
        <taxon>Nocardioides</taxon>
    </lineage>
</organism>
<evidence type="ECO:0000313" key="3">
    <source>
        <dbReference type="Proteomes" id="UP000198649"/>
    </source>
</evidence>
<gene>
    <name evidence="2" type="ORF">SAMN05216561_102254</name>
</gene>